<keyword evidence="1" id="KW-0805">Transcription regulation</keyword>
<dbReference type="CDD" id="cd01392">
    <property type="entry name" value="HTH_LacI"/>
    <property type="match status" value="1"/>
</dbReference>
<dbReference type="SUPFAM" id="SSF53822">
    <property type="entry name" value="Periplasmic binding protein-like I"/>
    <property type="match status" value="1"/>
</dbReference>
<evidence type="ECO:0000256" key="1">
    <source>
        <dbReference type="ARBA" id="ARBA00023015"/>
    </source>
</evidence>
<dbReference type="PROSITE" id="PS00356">
    <property type="entry name" value="HTH_LACI_1"/>
    <property type="match status" value="1"/>
</dbReference>
<organism evidence="5 6">
    <name type="scientific">Pseudonocardia oroxyli</name>
    <dbReference type="NCBI Taxonomy" id="366584"/>
    <lineage>
        <taxon>Bacteria</taxon>
        <taxon>Bacillati</taxon>
        <taxon>Actinomycetota</taxon>
        <taxon>Actinomycetes</taxon>
        <taxon>Pseudonocardiales</taxon>
        <taxon>Pseudonocardiaceae</taxon>
        <taxon>Pseudonocardia</taxon>
    </lineage>
</organism>
<dbReference type="Pfam" id="PF13377">
    <property type="entry name" value="Peripla_BP_3"/>
    <property type="match status" value="1"/>
</dbReference>
<dbReference type="Pfam" id="PF00356">
    <property type="entry name" value="LacI"/>
    <property type="match status" value="1"/>
</dbReference>
<dbReference type="PANTHER" id="PTHR30146:SF153">
    <property type="entry name" value="LACTOSE OPERON REPRESSOR"/>
    <property type="match status" value="1"/>
</dbReference>
<dbReference type="InterPro" id="IPR028082">
    <property type="entry name" value="Peripla_BP_I"/>
</dbReference>
<protein>
    <submittedName>
        <fullName evidence="5">Transcriptional regulator, LacI family</fullName>
    </submittedName>
</protein>
<dbReference type="PANTHER" id="PTHR30146">
    <property type="entry name" value="LACI-RELATED TRANSCRIPTIONAL REPRESSOR"/>
    <property type="match status" value="1"/>
</dbReference>
<dbReference type="CDD" id="cd06267">
    <property type="entry name" value="PBP1_LacI_sugar_binding-like"/>
    <property type="match status" value="1"/>
</dbReference>
<accession>A0A1G7JK19</accession>
<evidence type="ECO:0000313" key="5">
    <source>
        <dbReference type="EMBL" id="SDF25312.1"/>
    </source>
</evidence>
<keyword evidence="6" id="KW-1185">Reference proteome</keyword>
<dbReference type="GO" id="GO:0003700">
    <property type="term" value="F:DNA-binding transcription factor activity"/>
    <property type="evidence" value="ECO:0007669"/>
    <property type="project" value="TreeGrafter"/>
</dbReference>
<evidence type="ECO:0000313" key="6">
    <source>
        <dbReference type="Proteomes" id="UP000198967"/>
    </source>
</evidence>
<dbReference type="EMBL" id="FNBE01000004">
    <property type="protein sequence ID" value="SDF25312.1"/>
    <property type="molecule type" value="Genomic_DNA"/>
</dbReference>
<dbReference type="InterPro" id="IPR046335">
    <property type="entry name" value="LacI/GalR-like_sensor"/>
</dbReference>
<dbReference type="STRING" id="366584.SAMN05216377_10478"/>
<keyword evidence="2" id="KW-0238">DNA-binding</keyword>
<dbReference type="RefSeq" id="WP_176921220.1">
    <property type="nucleotide sequence ID" value="NZ_FNBE01000004.1"/>
</dbReference>
<keyword evidence="3" id="KW-0804">Transcription</keyword>
<name>A0A1G7JK19_PSEOR</name>
<feature type="domain" description="HTH lacI-type" evidence="4">
    <location>
        <begin position="1"/>
        <end position="55"/>
    </location>
</feature>
<dbReference type="InterPro" id="IPR000843">
    <property type="entry name" value="HTH_LacI"/>
</dbReference>
<dbReference type="SUPFAM" id="SSF47413">
    <property type="entry name" value="lambda repressor-like DNA-binding domains"/>
    <property type="match status" value="1"/>
</dbReference>
<dbReference type="PROSITE" id="PS50932">
    <property type="entry name" value="HTH_LACI_2"/>
    <property type="match status" value="1"/>
</dbReference>
<dbReference type="InterPro" id="IPR010982">
    <property type="entry name" value="Lambda_DNA-bd_dom_sf"/>
</dbReference>
<proteinExistence type="predicted"/>
<gene>
    <name evidence="5" type="ORF">SAMN05216377_10478</name>
</gene>
<dbReference type="Proteomes" id="UP000198967">
    <property type="component" value="Unassembled WGS sequence"/>
</dbReference>
<sequence>MSDVARRAGVSRATASYVLNRTPGARIPEQTRARVLEAAEQLRYVPHVSARSLRRGRSDLVVGHVDGTAVLRGGLSFVTLIQVARDVREAGYTFLIHGDPTVTGIPAARSWLALRPAAVVATLDRYTEDSVAMLAEAGTVPIALSHTPSDLTATVVIDDGDLGRTAAQHLLDRGCRRIVVLGGCSRLVDRQTLGHRMDEAEAAAEAGGAETRRVPFSPDRETAADLVRTWLADGTLPDGVVGATTTHAAHILTALVDAGVRVPEQVAVLAADDEPQAELVRPRLTTVSADLAADESRMADAVLAALEGRWDPELAVRRLPARLVPRDSA</sequence>
<reference evidence="5 6" key="1">
    <citation type="submission" date="2016-10" db="EMBL/GenBank/DDBJ databases">
        <authorList>
            <person name="de Groot N.N."/>
        </authorList>
    </citation>
    <scope>NUCLEOTIDE SEQUENCE [LARGE SCALE GENOMIC DNA]</scope>
    <source>
        <strain evidence="5 6">CGMCC 4.3143</strain>
    </source>
</reference>
<evidence type="ECO:0000256" key="2">
    <source>
        <dbReference type="ARBA" id="ARBA00023125"/>
    </source>
</evidence>
<dbReference type="SMART" id="SM00354">
    <property type="entry name" value="HTH_LACI"/>
    <property type="match status" value="1"/>
</dbReference>
<evidence type="ECO:0000259" key="4">
    <source>
        <dbReference type="PROSITE" id="PS50932"/>
    </source>
</evidence>
<dbReference type="Gene3D" id="1.10.260.40">
    <property type="entry name" value="lambda repressor-like DNA-binding domains"/>
    <property type="match status" value="1"/>
</dbReference>
<dbReference type="Gene3D" id="3.40.50.2300">
    <property type="match status" value="2"/>
</dbReference>
<dbReference type="GO" id="GO:0000976">
    <property type="term" value="F:transcription cis-regulatory region binding"/>
    <property type="evidence" value="ECO:0007669"/>
    <property type="project" value="TreeGrafter"/>
</dbReference>
<evidence type="ECO:0000256" key="3">
    <source>
        <dbReference type="ARBA" id="ARBA00023163"/>
    </source>
</evidence>
<dbReference type="AlphaFoldDB" id="A0A1G7JK19"/>